<sequence>MLRKDMMSFEDMEKLEGCVDSDYENICYRIEDGCINWLKEEEERPQAPVMEYSIFDIMTDCYDVKRIGAHRTEQYYSEEDNKVYEITYDCISYDIIEINIRKAKPGEAKKEHVLDDIKDYVV</sequence>
<name>A0A7X2TRU7_9SPIO</name>
<dbReference type="AlphaFoldDB" id="A0A7X2TRU7"/>
<dbReference type="EMBL" id="VUNN01000034">
    <property type="protein sequence ID" value="MSU07267.1"/>
    <property type="molecule type" value="Genomic_DNA"/>
</dbReference>
<accession>A0A7X2TRU7</accession>
<comment type="caution">
    <text evidence="1">The sequence shown here is derived from an EMBL/GenBank/DDBJ whole genome shotgun (WGS) entry which is preliminary data.</text>
</comment>
<reference evidence="1 2" key="1">
    <citation type="submission" date="2019-08" db="EMBL/GenBank/DDBJ databases">
        <title>In-depth cultivation of the pig gut microbiome towards novel bacterial diversity and tailored functional studies.</title>
        <authorList>
            <person name="Wylensek D."/>
            <person name="Hitch T.C.A."/>
            <person name="Clavel T."/>
        </authorList>
    </citation>
    <scope>NUCLEOTIDE SEQUENCE [LARGE SCALE GENOMIC DNA]</scope>
    <source>
        <strain evidence="1 2">NM-380-WT-3C1</strain>
    </source>
</reference>
<gene>
    <name evidence="1" type="ORF">FYJ80_10910</name>
</gene>
<evidence type="ECO:0000313" key="1">
    <source>
        <dbReference type="EMBL" id="MSU07267.1"/>
    </source>
</evidence>
<dbReference type="RefSeq" id="WP_154426875.1">
    <property type="nucleotide sequence ID" value="NZ_VUNN01000034.1"/>
</dbReference>
<keyword evidence="2" id="KW-1185">Reference proteome</keyword>
<dbReference type="Proteomes" id="UP000460549">
    <property type="component" value="Unassembled WGS sequence"/>
</dbReference>
<organism evidence="1 2">
    <name type="scientific">Bullifex porci</name>
    <dbReference type="NCBI Taxonomy" id="2606638"/>
    <lineage>
        <taxon>Bacteria</taxon>
        <taxon>Pseudomonadati</taxon>
        <taxon>Spirochaetota</taxon>
        <taxon>Spirochaetia</taxon>
        <taxon>Spirochaetales</taxon>
        <taxon>Spirochaetaceae</taxon>
        <taxon>Bullifex</taxon>
    </lineage>
</organism>
<evidence type="ECO:0000313" key="2">
    <source>
        <dbReference type="Proteomes" id="UP000460549"/>
    </source>
</evidence>
<proteinExistence type="predicted"/>
<protein>
    <submittedName>
        <fullName evidence="1">Uncharacterized protein</fullName>
    </submittedName>
</protein>